<keyword evidence="5 6" id="KW-0349">Heme</keyword>
<feature type="binding site" description="axial binding residue" evidence="5">
    <location>
        <position position="457"/>
    </location>
    <ligand>
        <name>heme</name>
        <dbReference type="ChEBI" id="CHEBI:30413"/>
    </ligand>
    <ligandPart>
        <name>Fe</name>
        <dbReference type="ChEBI" id="CHEBI:18248"/>
    </ligandPart>
</feature>
<dbReference type="Pfam" id="PF00067">
    <property type="entry name" value="p450"/>
    <property type="match status" value="1"/>
</dbReference>
<protein>
    <recommendedName>
        <fullName evidence="9">Cytochrome P450</fullName>
    </recommendedName>
</protein>
<evidence type="ECO:0000313" key="8">
    <source>
        <dbReference type="Proteomes" id="UP000822688"/>
    </source>
</evidence>
<dbReference type="GO" id="GO:0020037">
    <property type="term" value="F:heme binding"/>
    <property type="evidence" value="ECO:0007669"/>
    <property type="project" value="InterPro"/>
</dbReference>
<comment type="cofactor">
    <cofactor evidence="5">
        <name>heme</name>
        <dbReference type="ChEBI" id="CHEBI:30413"/>
    </cofactor>
</comment>
<evidence type="ECO:0000313" key="7">
    <source>
        <dbReference type="EMBL" id="KAG0556713.1"/>
    </source>
</evidence>
<dbReference type="Gene3D" id="1.10.630.10">
    <property type="entry name" value="Cytochrome P450"/>
    <property type="match status" value="1"/>
</dbReference>
<dbReference type="GO" id="GO:0004497">
    <property type="term" value="F:monooxygenase activity"/>
    <property type="evidence" value="ECO:0007669"/>
    <property type="project" value="UniProtKB-KW"/>
</dbReference>
<evidence type="ECO:0000256" key="6">
    <source>
        <dbReference type="RuleBase" id="RU000461"/>
    </source>
</evidence>
<dbReference type="GO" id="GO:0016705">
    <property type="term" value="F:oxidoreductase activity, acting on paired donors, with incorporation or reduction of molecular oxygen"/>
    <property type="evidence" value="ECO:0007669"/>
    <property type="project" value="InterPro"/>
</dbReference>
<proteinExistence type="inferred from homology"/>
<dbReference type="PANTHER" id="PTHR47944:SF4">
    <property type="entry name" value="OS09G0441700 PROTEIN"/>
    <property type="match status" value="1"/>
</dbReference>
<comment type="caution">
    <text evidence="7">The sequence shown here is derived from an EMBL/GenBank/DDBJ whole genome shotgun (WGS) entry which is preliminary data.</text>
</comment>
<accession>A0A8T0GC84</accession>
<keyword evidence="6" id="KW-0503">Monooxygenase</keyword>
<dbReference type="GO" id="GO:0005506">
    <property type="term" value="F:iron ion binding"/>
    <property type="evidence" value="ECO:0007669"/>
    <property type="project" value="InterPro"/>
</dbReference>
<sequence>METHVMSALVAAACVVPILLVLRKLYQLKCNGSRKLPPSPPSWPIIGHLHLLGALPHRSFAQLSQQCGPLMLLRLGSKPALVVTSSEMARELFKNHDMVFSHRPHYTVVDLLGTPKQGMAFQSNTPFWRHLRKIFMTEMRSTKRLQQARKFRATELSCMLKTLLTDSMATPDDPVVINRRVHQMTLNFTSKMIMGKRYFKPDSVVDDAEAKEFKYLSDEMDVLYGSFFLEDYIPLFKWLDLGGLKKRTRALTSRFQKMLTAILDEHRERRNGSAGANVDDLDLVDALLSLAEKDDMDYTITEGNIRGVTWEAFMGGTGSSTALTEWAMAHLVQAPAAMASLQSELDLFVGRNRTVSESDIPNLKYLQAVIKETFRLHPPAPLLVTHENHEPCLLAGYYVPANTRLHVDVWAIGRDPCVWKDPEEFNPGRFMEGPLQEVDVSGKFYELMPFGSGRRVCPAQPLGLMNVQMLVASLVQAFDCSLPEKLRESYSGVLERAGLVSHMAKPLQVFLKPRLPLELYEY</sequence>
<dbReference type="InterPro" id="IPR036396">
    <property type="entry name" value="Cyt_P450_sf"/>
</dbReference>
<evidence type="ECO:0000256" key="3">
    <source>
        <dbReference type="ARBA" id="ARBA00023002"/>
    </source>
</evidence>
<reference evidence="7 8" key="1">
    <citation type="submission" date="2020-06" db="EMBL/GenBank/DDBJ databases">
        <title>WGS assembly of Ceratodon purpureus strain R40.</title>
        <authorList>
            <person name="Carey S.B."/>
            <person name="Jenkins J."/>
            <person name="Shu S."/>
            <person name="Lovell J.T."/>
            <person name="Sreedasyam A."/>
            <person name="Maumus F."/>
            <person name="Tiley G.P."/>
            <person name="Fernandez-Pozo N."/>
            <person name="Barry K."/>
            <person name="Chen C."/>
            <person name="Wang M."/>
            <person name="Lipzen A."/>
            <person name="Daum C."/>
            <person name="Saski C.A."/>
            <person name="Payton A.C."/>
            <person name="Mcbreen J.C."/>
            <person name="Conrad R.E."/>
            <person name="Kollar L.M."/>
            <person name="Olsson S."/>
            <person name="Huttunen S."/>
            <person name="Landis J.B."/>
            <person name="Wickett N.J."/>
            <person name="Johnson M.G."/>
            <person name="Rensing S.A."/>
            <person name="Grimwood J."/>
            <person name="Schmutz J."/>
            <person name="Mcdaniel S.F."/>
        </authorList>
    </citation>
    <scope>NUCLEOTIDE SEQUENCE [LARGE SCALE GENOMIC DNA]</scope>
    <source>
        <strain evidence="7 8">R40</strain>
    </source>
</reference>
<keyword evidence="2 5" id="KW-0479">Metal-binding</keyword>
<keyword evidence="3 6" id="KW-0560">Oxidoreductase</keyword>
<dbReference type="GO" id="GO:0044550">
    <property type="term" value="P:secondary metabolite biosynthetic process"/>
    <property type="evidence" value="ECO:0007669"/>
    <property type="project" value="UniProtKB-ARBA"/>
</dbReference>
<evidence type="ECO:0000256" key="4">
    <source>
        <dbReference type="ARBA" id="ARBA00023004"/>
    </source>
</evidence>
<dbReference type="Proteomes" id="UP000822688">
    <property type="component" value="Chromosome 11"/>
</dbReference>
<evidence type="ECO:0000256" key="2">
    <source>
        <dbReference type="ARBA" id="ARBA00022723"/>
    </source>
</evidence>
<dbReference type="InterPro" id="IPR001128">
    <property type="entry name" value="Cyt_P450"/>
</dbReference>
<dbReference type="SUPFAM" id="SSF48264">
    <property type="entry name" value="Cytochrome P450"/>
    <property type="match status" value="1"/>
</dbReference>
<dbReference type="PRINTS" id="PR00463">
    <property type="entry name" value="EP450I"/>
</dbReference>
<dbReference type="InterPro" id="IPR002401">
    <property type="entry name" value="Cyt_P450_E_grp-I"/>
</dbReference>
<dbReference type="InterPro" id="IPR017972">
    <property type="entry name" value="Cyt_P450_CS"/>
</dbReference>
<dbReference type="CDD" id="cd20618">
    <property type="entry name" value="CYP71_clan"/>
    <property type="match status" value="1"/>
</dbReference>
<dbReference type="PANTHER" id="PTHR47944">
    <property type="entry name" value="CYTOCHROME P450 98A9"/>
    <property type="match status" value="1"/>
</dbReference>
<dbReference type="PRINTS" id="PR00385">
    <property type="entry name" value="P450"/>
</dbReference>
<dbReference type="FunFam" id="1.10.630.10:FF:000026">
    <property type="entry name" value="Cytochrome P450 82C4"/>
    <property type="match status" value="1"/>
</dbReference>
<dbReference type="PROSITE" id="PS00086">
    <property type="entry name" value="CYTOCHROME_P450"/>
    <property type="match status" value="1"/>
</dbReference>
<gene>
    <name evidence="7" type="ORF">KC19_11G074000</name>
</gene>
<keyword evidence="8" id="KW-1185">Reference proteome</keyword>
<evidence type="ECO:0000256" key="1">
    <source>
        <dbReference type="ARBA" id="ARBA00010617"/>
    </source>
</evidence>
<keyword evidence="4 5" id="KW-0408">Iron</keyword>
<evidence type="ECO:0000256" key="5">
    <source>
        <dbReference type="PIRSR" id="PIRSR602401-1"/>
    </source>
</evidence>
<dbReference type="AlphaFoldDB" id="A0A8T0GC84"/>
<comment type="similarity">
    <text evidence="1 6">Belongs to the cytochrome P450 family.</text>
</comment>
<organism evidence="7 8">
    <name type="scientific">Ceratodon purpureus</name>
    <name type="common">Fire moss</name>
    <name type="synonym">Dicranum purpureum</name>
    <dbReference type="NCBI Taxonomy" id="3225"/>
    <lineage>
        <taxon>Eukaryota</taxon>
        <taxon>Viridiplantae</taxon>
        <taxon>Streptophyta</taxon>
        <taxon>Embryophyta</taxon>
        <taxon>Bryophyta</taxon>
        <taxon>Bryophytina</taxon>
        <taxon>Bryopsida</taxon>
        <taxon>Dicranidae</taxon>
        <taxon>Pseudoditrichales</taxon>
        <taxon>Ditrichaceae</taxon>
        <taxon>Ceratodon</taxon>
    </lineage>
</organism>
<name>A0A8T0GC84_CERPU</name>
<dbReference type="EMBL" id="CM026432">
    <property type="protein sequence ID" value="KAG0556713.1"/>
    <property type="molecule type" value="Genomic_DNA"/>
</dbReference>
<evidence type="ECO:0008006" key="9">
    <source>
        <dbReference type="Google" id="ProtNLM"/>
    </source>
</evidence>